<feature type="domain" description="Trafficking protein particle complex subunit 13 middle" evidence="2">
    <location>
        <begin position="136"/>
        <end position="260"/>
    </location>
</feature>
<sequence length="339" mass="36485">MTLDDQNLRGPFGNRANVETPIDALGIKGILELPLNFGTIHLGEAFSSYISVGNYSSATVEEVVIKAELQSTRQKITLYETTTPLKLAPGERHDFLIKHDIKEISAYTLICSTSYTDKGETAYQPQYFKFVAQNPLSVRTKIRSLARQTFLEACVENLTSRPLVLAYVRLDAAQNVASVPASSAWSDASTSDSAQSSSPESYADSLQIVDAGGSSNFLYALHSNASPPEGGKALCGALGKLEIRWRGNLGKLGRLQTQQIMANAANSKDVELLVTSLPHTVHLETPFAATLLVRSNVDRALENLALRIPEQPAGSGLVVEDLSSTVVSRLDGNGSSSVM</sequence>
<dbReference type="Proteomes" id="UP001491310">
    <property type="component" value="Unassembled WGS sequence"/>
</dbReference>
<dbReference type="PANTHER" id="PTHR13134:SF3">
    <property type="entry name" value="TRAFFICKING PROTEIN PARTICLE COMPLEX SUBUNIT 13"/>
    <property type="match status" value="1"/>
</dbReference>
<protein>
    <recommendedName>
        <fullName evidence="5">DUF974-domain-containing protein</fullName>
    </recommendedName>
</protein>
<name>A0ABR2YMG5_9CHLO</name>
<dbReference type="InterPro" id="IPR055427">
    <property type="entry name" value="TRAPPC13_N"/>
</dbReference>
<dbReference type="InterPro" id="IPR055429">
    <property type="entry name" value="TRAPPC13_M"/>
</dbReference>
<keyword evidence="4" id="KW-1185">Reference proteome</keyword>
<dbReference type="InterPro" id="IPR010378">
    <property type="entry name" value="TRAPPC13"/>
</dbReference>
<evidence type="ECO:0000313" key="4">
    <source>
        <dbReference type="Proteomes" id="UP001491310"/>
    </source>
</evidence>
<evidence type="ECO:0000313" key="3">
    <source>
        <dbReference type="EMBL" id="KAK9907945.1"/>
    </source>
</evidence>
<comment type="caution">
    <text evidence="3">The sequence shown here is derived from an EMBL/GenBank/DDBJ whole genome shotgun (WGS) entry which is preliminary data.</text>
</comment>
<gene>
    <name evidence="3" type="ORF">WJX75_000356</name>
</gene>
<evidence type="ECO:0000259" key="1">
    <source>
        <dbReference type="Pfam" id="PF06159"/>
    </source>
</evidence>
<dbReference type="PANTHER" id="PTHR13134">
    <property type="entry name" value="TRAFFICKING PROTEIN PARTICLE COMPLEX SUBUNIT 13"/>
    <property type="match status" value="1"/>
</dbReference>
<dbReference type="Pfam" id="PF23647">
    <property type="entry name" value="TRAPPC13_M"/>
    <property type="match status" value="1"/>
</dbReference>
<accession>A0ABR2YMG5</accession>
<organism evidence="3 4">
    <name type="scientific">Coccomyxa subellipsoidea</name>
    <dbReference type="NCBI Taxonomy" id="248742"/>
    <lineage>
        <taxon>Eukaryota</taxon>
        <taxon>Viridiplantae</taxon>
        <taxon>Chlorophyta</taxon>
        <taxon>core chlorophytes</taxon>
        <taxon>Trebouxiophyceae</taxon>
        <taxon>Trebouxiophyceae incertae sedis</taxon>
        <taxon>Coccomyxaceae</taxon>
        <taxon>Coccomyxa</taxon>
    </lineage>
</organism>
<dbReference type="EMBL" id="JALJOT010000008">
    <property type="protein sequence ID" value="KAK9907945.1"/>
    <property type="molecule type" value="Genomic_DNA"/>
</dbReference>
<evidence type="ECO:0000259" key="2">
    <source>
        <dbReference type="Pfam" id="PF23647"/>
    </source>
</evidence>
<proteinExistence type="predicted"/>
<dbReference type="Pfam" id="PF06159">
    <property type="entry name" value="TRAPPC13_N"/>
    <property type="match status" value="1"/>
</dbReference>
<evidence type="ECO:0008006" key="5">
    <source>
        <dbReference type="Google" id="ProtNLM"/>
    </source>
</evidence>
<feature type="domain" description="Trafficking protein particle complex subunit 13 N-terminal" evidence="1">
    <location>
        <begin position="23"/>
        <end position="132"/>
    </location>
</feature>
<reference evidence="3 4" key="1">
    <citation type="journal article" date="2024" name="Nat. Commun.">
        <title>Phylogenomics reveals the evolutionary origins of lichenization in chlorophyte algae.</title>
        <authorList>
            <person name="Puginier C."/>
            <person name="Libourel C."/>
            <person name="Otte J."/>
            <person name="Skaloud P."/>
            <person name="Haon M."/>
            <person name="Grisel S."/>
            <person name="Petersen M."/>
            <person name="Berrin J.G."/>
            <person name="Delaux P.M."/>
            <person name="Dal Grande F."/>
            <person name="Keller J."/>
        </authorList>
    </citation>
    <scope>NUCLEOTIDE SEQUENCE [LARGE SCALE GENOMIC DNA]</scope>
    <source>
        <strain evidence="3 4">SAG 216-7</strain>
    </source>
</reference>